<dbReference type="RefSeq" id="XP_028878194.1">
    <property type="nucleotide sequence ID" value="XM_029030536.1"/>
</dbReference>
<evidence type="ECO:0000313" key="1">
    <source>
        <dbReference type="EMBL" id="ORC84128.1"/>
    </source>
</evidence>
<dbReference type="AlphaFoldDB" id="A0A1X0NHY2"/>
<gene>
    <name evidence="1" type="ORF">TM35_000491340</name>
</gene>
<proteinExistence type="predicted"/>
<comment type="caution">
    <text evidence="1">The sequence shown here is derived from an EMBL/GenBank/DDBJ whole genome shotgun (WGS) entry which is preliminary data.</text>
</comment>
<dbReference type="STRING" id="67003.A0A1X0NHY2"/>
<dbReference type="GO" id="GO:0005739">
    <property type="term" value="C:mitochondrion"/>
    <property type="evidence" value="ECO:0007669"/>
    <property type="project" value="TreeGrafter"/>
</dbReference>
<name>A0A1X0NHY2_9TRYP</name>
<sequence>MEAQAIMKEDVVQKQHPHRARHFTPGVMMADLTTAFAVGATAAIPISIVDYSIMARVAGVTDSSLRELWRGTKTLFLRPHRFFLPCAQNKCSLVYGVCTVVYTSTYIGSNMTKSYCETKGYSPEYCNLAAGIMSGVLNTITTVWKDGIILKSLPPANAETAAAARKPVPWLTRGLFCGRDTLTCIAAFTIAPMVATWLTQYCWNPTENAKLPKPLPVEGKTQVPLPTTDMAQILTPAVLQFVTTLMHITAIRYRQTYPNFSMADLNQSLRQTYWSSTLLRIFRIIPSFGLGAILNREMRSNLLDRAEGPKYM</sequence>
<dbReference type="OrthoDB" id="275936at2759"/>
<protein>
    <recommendedName>
        <fullName evidence="3">Mitochondrial carrier protein</fullName>
    </recommendedName>
</protein>
<dbReference type="EMBL" id="NBCO01000049">
    <property type="protein sequence ID" value="ORC84128.1"/>
    <property type="molecule type" value="Genomic_DNA"/>
</dbReference>
<keyword evidence="2" id="KW-1185">Reference proteome</keyword>
<dbReference type="GeneID" id="39990316"/>
<accession>A0A1X0NHY2</accession>
<dbReference type="InterPro" id="IPR038781">
    <property type="entry name" value="C365.16-ike"/>
</dbReference>
<organism evidence="1 2">
    <name type="scientific">Trypanosoma theileri</name>
    <dbReference type="NCBI Taxonomy" id="67003"/>
    <lineage>
        <taxon>Eukaryota</taxon>
        <taxon>Discoba</taxon>
        <taxon>Euglenozoa</taxon>
        <taxon>Kinetoplastea</taxon>
        <taxon>Metakinetoplastina</taxon>
        <taxon>Trypanosomatida</taxon>
        <taxon>Trypanosomatidae</taxon>
        <taxon>Trypanosoma</taxon>
    </lineage>
</organism>
<dbReference type="Proteomes" id="UP000192257">
    <property type="component" value="Unassembled WGS sequence"/>
</dbReference>
<dbReference type="VEuPathDB" id="TriTrypDB:TM35_000491340"/>
<evidence type="ECO:0000313" key="2">
    <source>
        <dbReference type="Proteomes" id="UP000192257"/>
    </source>
</evidence>
<evidence type="ECO:0008006" key="3">
    <source>
        <dbReference type="Google" id="ProtNLM"/>
    </source>
</evidence>
<dbReference type="PANTHER" id="PTHR37845">
    <property type="entry name" value="SEQUENCE ORPHAN"/>
    <property type="match status" value="1"/>
</dbReference>
<dbReference type="PANTHER" id="PTHR37845:SF1">
    <property type="entry name" value="SEQUENCE ORPHAN"/>
    <property type="match status" value="1"/>
</dbReference>
<reference evidence="1 2" key="1">
    <citation type="submission" date="2017-03" db="EMBL/GenBank/DDBJ databases">
        <title>An alternative strategy for trypanosome survival in the mammalian bloodstream revealed through genome and transcriptome analysis of the ubiquitous bovine parasite Trypanosoma (Megatrypanum) theileri.</title>
        <authorList>
            <person name="Kelly S."/>
            <person name="Ivens A."/>
            <person name="Mott A."/>
            <person name="O'Neill E."/>
            <person name="Emms D."/>
            <person name="Macleod O."/>
            <person name="Voorheis P."/>
            <person name="Matthews J."/>
            <person name="Matthews K."/>
            <person name="Carrington M."/>
        </authorList>
    </citation>
    <scope>NUCLEOTIDE SEQUENCE [LARGE SCALE GENOMIC DNA]</scope>
    <source>
        <strain evidence="1">Edinburgh</strain>
    </source>
</reference>